<evidence type="ECO:0000259" key="2">
    <source>
        <dbReference type="PROSITE" id="PS50157"/>
    </source>
</evidence>
<organism evidence="5">
    <name type="scientific">Nippostrongylus brasiliensis</name>
    <name type="common">Rat hookworm</name>
    <dbReference type="NCBI Taxonomy" id="27835"/>
    <lineage>
        <taxon>Eukaryota</taxon>
        <taxon>Metazoa</taxon>
        <taxon>Ecdysozoa</taxon>
        <taxon>Nematoda</taxon>
        <taxon>Chromadorea</taxon>
        <taxon>Rhabditida</taxon>
        <taxon>Rhabditina</taxon>
        <taxon>Rhabditomorpha</taxon>
        <taxon>Strongyloidea</taxon>
        <taxon>Heligmosomidae</taxon>
        <taxon>Nippostrongylus</taxon>
    </lineage>
</organism>
<accession>A0A0N4YR44</accession>
<sequence>MRASGGFLPCFKCHRNIESPTELIVHLKRCRKRVTLADILVPEPEETPAKKNKVVRPKSLNLSMSISSLDELKNEPALWLQLSHDEKLNLLKVLFPLKDIECFAIRTGSKKCPIFNDYKKAAAHLDTCIQPMYLTYVLPCVECGRLFTHHYGLLYHVERCNVAEDEMPWKCYRCSFQTTRANSNQHLKDCWTSQREQERKEAAEISESPVIGGLSDVTLRGGKAILLTEINAEDAIKSLLGPNRTLVTPKRRRNVGGNRACIAAGVLPENSPRLTTSGDGKMRFKFRKADKKGLAGMAAYPRYLDQVKRSHTMWEEEVSALPYCARLSEINCKDHADIPVNCRRMKALSTTELRNEKNETVTVAYCGGPINAIRIAPNTMPSGD</sequence>
<name>A0A0N4YR44_NIPBR</name>
<dbReference type="EMBL" id="UYSL01024422">
    <property type="protein sequence ID" value="VDL83453.1"/>
    <property type="molecule type" value="Genomic_DNA"/>
</dbReference>
<evidence type="ECO:0000313" key="5">
    <source>
        <dbReference type="WBParaSite" id="NBR_0001971601-mRNA-1"/>
    </source>
</evidence>
<keyword evidence="1" id="KW-0863">Zinc-finger</keyword>
<protein>
    <submittedName>
        <fullName evidence="5">C2H2-type domain-containing protein</fullName>
    </submittedName>
</protein>
<proteinExistence type="predicted"/>
<dbReference type="AlphaFoldDB" id="A0A0N4YR44"/>
<reference evidence="3 4" key="2">
    <citation type="submission" date="2018-11" db="EMBL/GenBank/DDBJ databases">
        <authorList>
            <consortium name="Pathogen Informatics"/>
        </authorList>
    </citation>
    <scope>NUCLEOTIDE SEQUENCE [LARGE SCALE GENOMIC DNA]</scope>
</reference>
<reference evidence="5" key="1">
    <citation type="submission" date="2017-02" db="UniProtKB">
        <authorList>
            <consortium name="WormBaseParasite"/>
        </authorList>
    </citation>
    <scope>IDENTIFICATION</scope>
</reference>
<gene>
    <name evidence="3" type="ORF">NBR_LOCUS19717</name>
</gene>
<evidence type="ECO:0000313" key="4">
    <source>
        <dbReference type="Proteomes" id="UP000271162"/>
    </source>
</evidence>
<dbReference type="GO" id="GO:0008270">
    <property type="term" value="F:zinc ion binding"/>
    <property type="evidence" value="ECO:0007669"/>
    <property type="project" value="UniProtKB-KW"/>
</dbReference>
<dbReference type="WBParaSite" id="NBR_0001971601-mRNA-1">
    <property type="protein sequence ID" value="NBR_0001971601-mRNA-1"/>
    <property type="gene ID" value="NBR_0001971601"/>
</dbReference>
<dbReference type="PROSITE" id="PS50157">
    <property type="entry name" value="ZINC_FINGER_C2H2_2"/>
    <property type="match status" value="1"/>
</dbReference>
<keyword evidence="1" id="KW-0479">Metal-binding</keyword>
<dbReference type="InterPro" id="IPR013087">
    <property type="entry name" value="Znf_C2H2_type"/>
</dbReference>
<feature type="domain" description="C2H2-type" evidence="2">
    <location>
        <begin position="138"/>
        <end position="168"/>
    </location>
</feature>
<evidence type="ECO:0000313" key="3">
    <source>
        <dbReference type="EMBL" id="VDL83453.1"/>
    </source>
</evidence>
<evidence type="ECO:0000256" key="1">
    <source>
        <dbReference type="PROSITE-ProRule" id="PRU00042"/>
    </source>
</evidence>
<keyword evidence="4" id="KW-1185">Reference proteome</keyword>
<dbReference type="Proteomes" id="UP000271162">
    <property type="component" value="Unassembled WGS sequence"/>
</dbReference>
<keyword evidence="1" id="KW-0862">Zinc</keyword>